<proteinExistence type="predicted"/>
<keyword evidence="1 3" id="KW-0853">WD repeat</keyword>
<dbReference type="PANTHER" id="PTHR44019">
    <property type="entry name" value="WD REPEAT-CONTAINING PROTEIN 55"/>
    <property type="match status" value="1"/>
</dbReference>
<accession>A0A9W8J1H3</accession>
<reference evidence="5" key="1">
    <citation type="submission" date="2022-06" db="EMBL/GenBank/DDBJ databases">
        <title>Genome Sequence of Candolleomyces eurysporus.</title>
        <authorList>
            <person name="Buettner E."/>
        </authorList>
    </citation>
    <scope>NUCLEOTIDE SEQUENCE</scope>
    <source>
        <strain evidence="5">VTCC 930004</strain>
    </source>
</reference>
<dbReference type="PRINTS" id="PR00320">
    <property type="entry name" value="GPROTEINBRPT"/>
</dbReference>
<evidence type="ECO:0000256" key="3">
    <source>
        <dbReference type="PROSITE-ProRule" id="PRU00221"/>
    </source>
</evidence>
<feature type="repeat" description="WD" evidence="3">
    <location>
        <begin position="630"/>
        <end position="671"/>
    </location>
</feature>
<organism evidence="5 6">
    <name type="scientific">Candolleomyces eurysporus</name>
    <dbReference type="NCBI Taxonomy" id="2828524"/>
    <lineage>
        <taxon>Eukaryota</taxon>
        <taxon>Fungi</taxon>
        <taxon>Dikarya</taxon>
        <taxon>Basidiomycota</taxon>
        <taxon>Agaricomycotina</taxon>
        <taxon>Agaricomycetes</taxon>
        <taxon>Agaricomycetidae</taxon>
        <taxon>Agaricales</taxon>
        <taxon>Agaricineae</taxon>
        <taxon>Psathyrellaceae</taxon>
        <taxon>Candolleomyces</taxon>
    </lineage>
</organism>
<dbReference type="InterPro" id="IPR015943">
    <property type="entry name" value="WD40/YVTN_repeat-like_dom_sf"/>
</dbReference>
<evidence type="ECO:0000313" key="5">
    <source>
        <dbReference type="EMBL" id="KAJ2924584.1"/>
    </source>
</evidence>
<feature type="domain" description="T6SS Phospholipase effector Tle1-like catalytic" evidence="4">
    <location>
        <begin position="68"/>
        <end position="197"/>
    </location>
</feature>
<dbReference type="CDD" id="cd00200">
    <property type="entry name" value="WD40"/>
    <property type="match status" value="1"/>
</dbReference>
<dbReference type="InterPro" id="IPR036322">
    <property type="entry name" value="WD40_repeat_dom_sf"/>
</dbReference>
<feature type="non-terminal residue" evidence="5">
    <location>
        <position position="754"/>
    </location>
</feature>
<dbReference type="InterPro" id="IPR019775">
    <property type="entry name" value="WD40_repeat_CS"/>
</dbReference>
<dbReference type="Proteomes" id="UP001140091">
    <property type="component" value="Unassembled WGS sequence"/>
</dbReference>
<dbReference type="InterPro" id="IPR020472">
    <property type="entry name" value="WD40_PAC1"/>
</dbReference>
<protein>
    <recommendedName>
        <fullName evidence="4">T6SS Phospholipase effector Tle1-like catalytic domain-containing protein</fullName>
    </recommendedName>
</protein>
<feature type="repeat" description="WD" evidence="3">
    <location>
        <begin position="673"/>
        <end position="714"/>
    </location>
</feature>
<dbReference type="OrthoDB" id="538223at2759"/>
<dbReference type="InterPro" id="IPR018712">
    <property type="entry name" value="Tle1-like_cat"/>
</dbReference>
<feature type="repeat" description="WD" evidence="3">
    <location>
        <begin position="587"/>
        <end position="628"/>
    </location>
</feature>
<comment type="caution">
    <text evidence="5">The sequence shown here is derived from an EMBL/GenBank/DDBJ whole genome shotgun (WGS) entry which is preliminary data.</text>
</comment>
<dbReference type="InterPro" id="IPR001680">
    <property type="entry name" value="WD40_rpt"/>
</dbReference>
<feature type="repeat" description="WD" evidence="3">
    <location>
        <begin position="716"/>
        <end position="748"/>
    </location>
</feature>
<dbReference type="Gene3D" id="2.130.10.10">
    <property type="entry name" value="YVTN repeat-like/Quinoprotein amine dehydrogenase"/>
    <property type="match status" value="2"/>
</dbReference>
<name>A0A9W8J1H3_9AGAR</name>
<dbReference type="PROSITE" id="PS50082">
    <property type="entry name" value="WD_REPEATS_2"/>
    <property type="match status" value="4"/>
</dbReference>
<evidence type="ECO:0000256" key="2">
    <source>
        <dbReference type="ARBA" id="ARBA00022737"/>
    </source>
</evidence>
<dbReference type="PANTHER" id="PTHR44019:SF8">
    <property type="entry name" value="POC1 CENTRIOLAR PROTEIN HOMOLOG"/>
    <property type="match status" value="1"/>
</dbReference>
<dbReference type="PROSITE" id="PS00678">
    <property type="entry name" value="WD_REPEATS_1"/>
    <property type="match status" value="4"/>
</dbReference>
<dbReference type="SMART" id="SM00320">
    <property type="entry name" value="WD40"/>
    <property type="match status" value="4"/>
</dbReference>
<gene>
    <name evidence="5" type="ORF">H1R20_g12518</name>
</gene>
<dbReference type="Pfam" id="PF09994">
    <property type="entry name" value="T6SS_Tle1-like_cat"/>
    <property type="match status" value="1"/>
</dbReference>
<sequence length="754" mass="84290">MEEQKEERLGEYEIGARPSEDISLTRNEPKVFMKLPCKNLSHCRCCPEHSPPKPELKTMPCGHKMNGRNLIVCIDGTANQFGDKNTNVIELYNLVMKEFEDNQFTWYNSGIGTYARPHWRSVKYLKKTASHKVDLAIAWHFDKTILGAYRWLSDNYQKGDCIFLFGFSRGAFQVRTLSGMIHKVGLIHKGNEMQIPLYAHPHYHPEFWNADLSLVSLASQGGGNVQNAGMDRSRPPSRWMITEAEALGLRLRPFERELTSSEQIEFRESLKGPWHLFELLPFRRLTFARSTGAMPDTFVPHLWAARKIHPCQKIHSSLILSESETPYIPKARPPLQEAAGGDSGVNSDGGGLFRSLRRLRQTGTPHPELENAFWENLRTDGLANSNGWLEIDLVDYTRLLLKRLVGGADVKVPLTDLVSKYDGAQTVYDETMETIRTCENTATGLKAKCQLLFTIPDILEGHWQDRGRDSVIDPLHSCSDAGRQVVNEFLRLANANSRDGAQAVYDGILEAIRLWEKNPPEPEAQGRVLRTAIEILGGHLETLKLRAWSEIRNALADIWRRGTDGQQDVAKRFLDGFTADINHLLELTGHSKAVTSISISPDNKRIVSSSGDNTIQIWDLETGKQVGEPLSGHTKSVMCVAISPDGKRIVSGSDDHRIRIWDAATGAQVGEPLQGHELIVWSVAISPDGKHIVSGSDDRTIRVWDLATGKQVGEPLRGHTSYVFSVAISPDGKRIVSGSLDNTVRIWNAEGILV</sequence>
<dbReference type="InterPro" id="IPR050505">
    <property type="entry name" value="WDR55/POC1"/>
</dbReference>
<evidence type="ECO:0000313" key="6">
    <source>
        <dbReference type="Proteomes" id="UP001140091"/>
    </source>
</evidence>
<evidence type="ECO:0000256" key="1">
    <source>
        <dbReference type="ARBA" id="ARBA00022574"/>
    </source>
</evidence>
<dbReference type="AlphaFoldDB" id="A0A9W8J1H3"/>
<dbReference type="EMBL" id="JANBPK010001214">
    <property type="protein sequence ID" value="KAJ2924584.1"/>
    <property type="molecule type" value="Genomic_DNA"/>
</dbReference>
<dbReference type="SUPFAM" id="SSF50978">
    <property type="entry name" value="WD40 repeat-like"/>
    <property type="match status" value="1"/>
</dbReference>
<evidence type="ECO:0000259" key="4">
    <source>
        <dbReference type="Pfam" id="PF09994"/>
    </source>
</evidence>
<keyword evidence="2" id="KW-0677">Repeat</keyword>
<keyword evidence="6" id="KW-1185">Reference proteome</keyword>
<dbReference type="Pfam" id="PF00400">
    <property type="entry name" value="WD40"/>
    <property type="match status" value="4"/>
</dbReference>
<dbReference type="PROSITE" id="PS50294">
    <property type="entry name" value="WD_REPEATS_REGION"/>
    <property type="match status" value="4"/>
</dbReference>